<evidence type="ECO:0008006" key="10">
    <source>
        <dbReference type="Google" id="ProtNLM"/>
    </source>
</evidence>
<dbReference type="PROSITE" id="PS50106">
    <property type="entry name" value="PDZ"/>
    <property type="match status" value="1"/>
</dbReference>
<dbReference type="SUPFAM" id="SSF50044">
    <property type="entry name" value="SH3-domain"/>
    <property type="match status" value="1"/>
</dbReference>
<evidence type="ECO:0000256" key="1">
    <source>
        <dbReference type="ARBA" id="ARBA00007014"/>
    </source>
</evidence>
<feature type="domain" description="PDZ" evidence="6">
    <location>
        <begin position="123"/>
        <end position="192"/>
    </location>
</feature>
<feature type="domain" description="Guanylate kinase-like" evidence="5">
    <location>
        <begin position="340"/>
        <end position="497"/>
    </location>
</feature>
<evidence type="ECO:0000313" key="9">
    <source>
        <dbReference type="Proteomes" id="UP000663854"/>
    </source>
</evidence>
<evidence type="ECO:0000256" key="3">
    <source>
        <dbReference type="PROSITE-ProRule" id="PRU00192"/>
    </source>
</evidence>
<evidence type="ECO:0000256" key="2">
    <source>
        <dbReference type="ARBA" id="ARBA00022443"/>
    </source>
</evidence>
<evidence type="ECO:0000259" key="5">
    <source>
        <dbReference type="PROSITE" id="PS50052"/>
    </source>
</evidence>
<dbReference type="InterPro" id="IPR001452">
    <property type="entry name" value="SH3_domain"/>
</dbReference>
<dbReference type="PROSITE" id="PS50002">
    <property type="entry name" value="SH3"/>
    <property type="match status" value="1"/>
</dbReference>
<dbReference type="EMBL" id="CAJNOH010000016">
    <property type="protein sequence ID" value="CAF0758662.1"/>
    <property type="molecule type" value="Genomic_DNA"/>
</dbReference>
<gene>
    <name evidence="8" type="ORF">PYM288_LOCUS2485</name>
</gene>
<dbReference type="SUPFAM" id="SSF52540">
    <property type="entry name" value="P-loop containing nucleoside triphosphate hydrolases"/>
    <property type="match status" value="1"/>
</dbReference>
<accession>A0A813PZ64</accession>
<dbReference type="Gene3D" id="2.30.30.40">
    <property type="entry name" value="SH3 Domains"/>
    <property type="match status" value="1"/>
</dbReference>
<dbReference type="InterPro" id="IPR050716">
    <property type="entry name" value="MAGUK"/>
</dbReference>
<dbReference type="Gene3D" id="3.40.50.300">
    <property type="entry name" value="P-loop containing nucleotide triphosphate hydrolases"/>
    <property type="match status" value="1"/>
</dbReference>
<dbReference type="PANTHER" id="PTHR23122">
    <property type="entry name" value="MEMBRANE-ASSOCIATED GUANYLATE KINASE MAGUK"/>
    <property type="match status" value="1"/>
</dbReference>
<dbReference type="SMART" id="SM00569">
    <property type="entry name" value="L27"/>
    <property type="match status" value="1"/>
</dbReference>
<dbReference type="Proteomes" id="UP000663854">
    <property type="component" value="Unassembled WGS sequence"/>
</dbReference>
<evidence type="ECO:0000259" key="4">
    <source>
        <dbReference type="PROSITE" id="PS50002"/>
    </source>
</evidence>
<dbReference type="SMART" id="SM00072">
    <property type="entry name" value="GuKc"/>
    <property type="match status" value="1"/>
</dbReference>
<dbReference type="InterPro" id="IPR004172">
    <property type="entry name" value="L27_dom"/>
</dbReference>
<dbReference type="InterPro" id="IPR008145">
    <property type="entry name" value="GK/Ca_channel_bsu"/>
</dbReference>
<organism evidence="8 9">
    <name type="scientific">Rotaria sordida</name>
    <dbReference type="NCBI Taxonomy" id="392033"/>
    <lineage>
        <taxon>Eukaryota</taxon>
        <taxon>Metazoa</taxon>
        <taxon>Spiralia</taxon>
        <taxon>Gnathifera</taxon>
        <taxon>Rotifera</taxon>
        <taxon>Eurotatoria</taxon>
        <taxon>Bdelloidea</taxon>
        <taxon>Philodinida</taxon>
        <taxon>Philodinidae</taxon>
        <taxon>Rotaria</taxon>
    </lineage>
</organism>
<dbReference type="PROSITE" id="PS50052">
    <property type="entry name" value="GUANYLATE_KINASE_2"/>
    <property type="match status" value="1"/>
</dbReference>
<dbReference type="SMART" id="SM00326">
    <property type="entry name" value="SH3"/>
    <property type="match status" value="1"/>
</dbReference>
<proteinExistence type="inferred from homology"/>
<dbReference type="Gene3D" id="1.10.287.650">
    <property type="entry name" value="L27 domain"/>
    <property type="match status" value="1"/>
</dbReference>
<evidence type="ECO:0000259" key="6">
    <source>
        <dbReference type="PROSITE" id="PS50106"/>
    </source>
</evidence>
<protein>
    <recommendedName>
        <fullName evidence="10">Peripheral plasma membrane protein CASK</fullName>
    </recommendedName>
</protein>
<dbReference type="InterPro" id="IPR008144">
    <property type="entry name" value="Guanylate_kin-like_dom"/>
</dbReference>
<dbReference type="SUPFAM" id="SSF50156">
    <property type="entry name" value="PDZ domain-like"/>
    <property type="match status" value="1"/>
</dbReference>
<feature type="domain" description="SH3" evidence="4">
    <location>
        <begin position="198"/>
        <end position="284"/>
    </location>
</feature>
<name>A0A813PZ64_9BILA</name>
<dbReference type="InterPro" id="IPR036028">
    <property type="entry name" value="SH3-like_dom_sf"/>
</dbReference>
<reference evidence="8" key="1">
    <citation type="submission" date="2021-02" db="EMBL/GenBank/DDBJ databases">
        <authorList>
            <person name="Nowell W R."/>
        </authorList>
    </citation>
    <scope>NUCLEOTIDE SEQUENCE</scope>
</reference>
<dbReference type="InterPro" id="IPR036892">
    <property type="entry name" value="L27_dom_sf"/>
</dbReference>
<evidence type="ECO:0000313" key="8">
    <source>
        <dbReference type="EMBL" id="CAF0758662.1"/>
    </source>
</evidence>
<dbReference type="Pfam" id="PF00625">
    <property type="entry name" value="Guanylate_kin"/>
    <property type="match status" value="1"/>
</dbReference>
<evidence type="ECO:0000259" key="7">
    <source>
        <dbReference type="PROSITE" id="PS51022"/>
    </source>
</evidence>
<feature type="domain" description="L27" evidence="7">
    <location>
        <begin position="24"/>
        <end position="79"/>
    </location>
</feature>
<keyword evidence="2 3" id="KW-0728">SH3 domain</keyword>
<dbReference type="InterPro" id="IPR027417">
    <property type="entry name" value="P-loop_NTPase"/>
</dbReference>
<dbReference type="PROSITE" id="PS51022">
    <property type="entry name" value="L27"/>
    <property type="match status" value="1"/>
</dbReference>
<dbReference type="AlphaFoldDB" id="A0A813PZ64"/>
<dbReference type="InterPro" id="IPR036034">
    <property type="entry name" value="PDZ_sf"/>
</dbReference>
<dbReference type="InterPro" id="IPR001478">
    <property type="entry name" value="PDZ"/>
</dbReference>
<dbReference type="Gene3D" id="2.30.42.10">
    <property type="match status" value="1"/>
</dbReference>
<dbReference type="SUPFAM" id="SSF101288">
    <property type="entry name" value="L27 domain"/>
    <property type="match status" value="1"/>
</dbReference>
<dbReference type="SMART" id="SM00228">
    <property type="entry name" value="PDZ"/>
    <property type="match status" value="1"/>
</dbReference>
<comment type="caution">
    <text evidence="8">The sequence shown here is derived from an EMBL/GenBank/DDBJ whole genome shotgun (WGS) entry which is preliminary data.</text>
</comment>
<dbReference type="Pfam" id="PF00595">
    <property type="entry name" value="PDZ"/>
    <property type="match status" value="1"/>
</dbReference>
<comment type="similarity">
    <text evidence="1">Belongs to the MAGUK family.</text>
</comment>
<sequence length="512" mass="58952">MLSHHHHHHHQQRCSSHSHSENIISNAVSQILDSLEDTQWLTIGDRVELDFLQKLFEDKQLRTLLELYDRINSDEIRPYNIPDSNAVQIVSDIITLIERNSYQHKSANVHDLLDILLEPHLQGITLRMTENKRCIVSRILNGGMIHRQGTLHVGDEIKEINGQTVSNHPIQYLQQMLRDARGSITFKIVPSYRSQPPPCDICVKTLFNYDPKDDDLIPSPQAGIKFSIGDILQVISKDDHNWWQAKKIISHHNSNEQTINYYHSDYNNLPAGLIPSPELQEWRIATSAIEKARDGTANCGVFGRKRKAMKDKYLAKHNAVFDQLDLVTYEEVIRLPEFRRKTLVLLGAHGVGRRHIKNTLITSQPKYFAYPIPHTTRLPKKEEENANNEYLEYGTHDDAMYGTKLETIRNINRQGLMAILDVEPQALKVLRTAEFAPYVVFIAAPDLSQIKGVNDDSLERLVKESELLQQAYGHYFDLVIVNNDIEETIRTLQHAIERVSLQPQWVPVSWVY</sequence>